<protein>
    <recommendedName>
        <fullName evidence="3">Secreted protein</fullName>
    </recommendedName>
</protein>
<dbReference type="EMBL" id="OZ023710">
    <property type="protein sequence ID" value="CAK9882215.1"/>
    <property type="molecule type" value="Genomic_DNA"/>
</dbReference>
<organism evidence="1 2">
    <name type="scientific">Sphagnum jensenii</name>
    <dbReference type="NCBI Taxonomy" id="128206"/>
    <lineage>
        <taxon>Eukaryota</taxon>
        <taxon>Viridiplantae</taxon>
        <taxon>Streptophyta</taxon>
        <taxon>Embryophyta</taxon>
        <taxon>Bryophyta</taxon>
        <taxon>Sphagnophytina</taxon>
        <taxon>Sphagnopsida</taxon>
        <taxon>Sphagnales</taxon>
        <taxon>Sphagnaceae</taxon>
        <taxon>Sphagnum</taxon>
    </lineage>
</organism>
<evidence type="ECO:0000313" key="2">
    <source>
        <dbReference type="Proteomes" id="UP001497522"/>
    </source>
</evidence>
<evidence type="ECO:0008006" key="3">
    <source>
        <dbReference type="Google" id="ProtNLM"/>
    </source>
</evidence>
<keyword evidence="2" id="KW-1185">Reference proteome</keyword>
<name>A0ABP1C0H9_9BRYO</name>
<evidence type="ECO:0000313" key="1">
    <source>
        <dbReference type="EMBL" id="CAK9882215.1"/>
    </source>
</evidence>
<dbReference type="Proteomes" id="UP001497522">
    <property type="component" value="Chromosome 9"/>
</dbReference>
<accession>A0ABP1C0H9</accession>
<gene>
    <name evidence="1" type="ORF">CSSPJE1EN2_LOCUS23571</name>
</gene>
<sequence length="69" mass="7657">MCTVCAIAAMIFSCNRRAMWAMCAKGTQYCDQAGMFDAPNTFSMSITGPNQIVFKFQVPRIAQLLCRPV</sequence>
<reference evidence="1" key="1">
    <citation type="submission" date="2024-03" db="EMBL/GenBank/DDBJ databases">
        <authorList>
            <consortium name="ELIXIR-Norway"/>
            <consortium name="Elixir Norway"/>
        </authorList>
    </citation>
    <scope>NUCLEOTIDE SEQUENCE</scope>
</reference>
<proteinExistence type="predicted"/>